<dbReference type="Proteomes" id="UP001589613">
    <property type="component" value="Unassembled WGS sequence"/>
</dbReference>
<comment type="caution">
    <text evidence="3">The sequence shown here is derived from an EMBL/GenBank/DDBJ whole genome shotgun (WGS) entry which is preliminary data.</text>
</comment>
<dbReference type="EMBL" id="JBHMAX010000023">
    <property type="protein sequence ID" value="MFB9732943.1"/>
    <property type="molecule type" value="Genomic_DNA"/>
</dbReference>
<keyword evidence="2" id="KW-0732">Signal</keyword>
<evidence type="ECO:0000256" key="1">
    <source>
        <dbReference type="SAM" id="MobiDB-lite"/>
    </source>
</evidence>
<evidence type="ECO:0000313" key="4">
    <source>
        <dbReference type="Proteomes" id="UP001589613"/>
    </source>
</evidence>
<evidence type="ECO:0000256" key="2">
    <source>
        <dbReference type="SAM" id="SignalP"/>
    </source>
</evidence>
<gene>
    <name evidence="3" type="ORF">ACFFN0_12910</name>
</gene>
<feature type="region of interest" description="Disordered" evidence="1">
    <location>
        <begin position="149"/>
        <end position="182"/>
    </location>
</feature>
<name>A0ABV5V5H0_9MICO</name>
<feature type="chain" id="PRO_5046319345" description="Copper(I)-binding protein" evidence="2">
    <location>
        <begin position="28"/>
        <end position="182"/>
    </location>
</feature>
<reference evidence="3 4" key="1">
    <citation type="submission" date="2024-09" db="EMBL/GenBank/DDBJ databases">
        <authorList>
            <person name="Sun Q."/>
            <person name="Mori K."/>
        </authorList>
    </citation>
    <scope>NUCLEOTIDE SEQUENCE [LARGE SCALE GENOMIC DNA]</scope>
    <source>
        <strain evidence="3 4">JCM 12763</strain>
    </source>
</reference>
<evidence type="ECO:0000313" key="3">
    <source>
        <dbReference type="EMBL" id="MFB9732943.1"/>
    </source>
</evidence>
<protein>
    <recommendedName>
        <fullName evidence="5">Copper(I)-binding protein</fullName>
    </recommendedName>
</protein>
<evidence type="ECO:0008006" key="5">
    <source>
        <dbReference type="Google" id="ProtNLM"/>
    </source>
</evidence>
<sequence>MTTAPSPRPRRSAVLLTAAAVGAVALSGCSTTNPTTTLLRYAPSDGVEMDGESIDVRNLLVVSQGDGAPGVVSGSVVNSGTESATLTVTVDGQEATPEVTVEPGQAVRLDGVRADGSEGERLTVDGVAVPAGRVVEVRVQGGGETLAADAPVLLPQGPYEDYADDAGGTVEPPQTDEGDADH</sequence>
<proteinExistence type="predicted"/>
<accession>A0ABV5V5H0</accession>
<keyword evidence="4" id="KW-1185">Reference proteome</keyword>
<feature type="signal peptide" evidence="2">
    <location>
        <begin position="1"/>
        <end position="27"/>
    </location>
</feature>
<organism evidence="3 4">
    <name type="scientific">Ornithinimicrobium kibberense</name>
    <dbReference type="NCBI Taxonomy" id="282060"/>
    <lineage>
        <taxon>Bacteria</taxon>
        <taxon>Bacillati</taxon>
        <taxon>Actinomycetota</taxon>
        <taxon>Actinomycetes</taxon>
        <taxon>Micrococcales</taxon>
        <taxon>Ornithinimicrobiaceae</taxon>
        <taxon>Ornithinimicrobium</taxon>
    </lineage>
</organism>
<dbReference type="RefSeq" id="WP_141338471.1">
    <property type="nucleotide sequence ID" value="NZ_JBHMAX010000023.1"/>
</dbReference>